<protein>
    <recommendedName>
        <fullName evidence="4">L1 transposable element RRM domain-containing protein</fullName>
    </recommendedName>
</protein>
<dbReference type="OMA" id="TQIENTW"/>
<evidence type="ECO:0000313" key="3">
    <source>
        <dbReference type="Proteomes" id="UP000028760"/>
    </source>
</evidence>
<name>A0A087YR59_POEFO</name>
<keyword evidence="3" id="KW-1185">Reference proteome</keyword>
<reference evidence="3" key="1">
    <citation type="submission" date="2013-10" db="EMBL/GenBank/DDBJ databases">
        <authorList>
            <person name="Schartl M."/>
            <person name="Warren W."/>
        </authorList>
    </citation>
    <scope>NUCLEOTIDE SEQUENCE [LARGE SCALE GENOMIC DNA]</scope>
    <source>
        <strain evidence="3">female</strain>
    </source>
</reference>
<evidence type="ECO:0000256" key="1">
    <source>
        <dbReference type="SAM" id="Coils"/>
    </source>
</evidence>
<evidence type="ECO:0000313" key="2">
    <source>
        <dbReference type="Ensembl" id="ENSPFOP00000020512.1"/>
    </source>
</evidence>
<accession>A0A087YR59</accession>
<dbReference type="GeneTree" id="ENSGT00410000028985"/>
<sequence length="227" mass="25528">MGPRKTPASEDLDDIKKSLDFLSEEVTAIRLHQNNILDLVKEVKSLRLSNEEEDKRIAALENRVAELEQYSKINDVIITGLRVKPSSYASAVAATNTVGEPSVEVLDSTEKQVTSFLRTKGIEVDCDTVEACHPLPRRGKDDKPAIIMRFTKRKYKLALLKQGRLLKGSDVFINEHLTKKNADIARKARFLRKQGKIQSTWTTNCKVFVKLNGTPEEAKVLVVRDIA</sequence>
<reference evidence="2" key="2">
    <citation type="submission" date="2025-08" db="UniProtKB">
        <authorList>
            <consortium name="Ensembl"/>
        </authorList>
    </citation>
    <scope>IDENTIFICATION</scope>
</reference>
<organism evidence="2 3">
    <name type="scientific">Poecilia formosa</name>
    <name type="common">Amazon molly</name>
    <name type="synonym">Limia formosa</name>
    <dbReference type="NCBI Taxonomy" id="48698"/>
    <lineage>
        <taxon>Eukaryota</taxon>
        <taxon>Metazoa</taxon>
        <taxon>Chordata</taxon>
        <taxon>Craniata</taxon>
        <taxon>Vertebrata</taxon>
        <taxon>Euteleostomi</taxon>
        <taxon>Actinopterygii</taxon>
        <taxon>Neopterygii</taxon>
        <taxon>Teleostei</taxon>
        <taxon>Neoteleostei</taxon>
        <taxon>Acanthomorphata</taxon>
        <taxon>Ovalentaria</taxon>
        <taxon>Atherinomorphae</taxon>
        <taxon>Cyprinodontiformes</taxon>
        <taxon>Poeciliidae</taxon>
        <taxon>Poeciliinae</taxon>
        <taxon>Poecilia</taxon>
    </lineage>
</organism>
<keyword evidence="1" id="KW-0175">Coiled coil</keyword>
<feature type="coiled-coil region" evidence="1">
    <location>
        <begin position="43"/>
        <end position="70"/>
    </location>
</feature>
<dbReference type="Proteomes" id="UP000028760">
    <property type="component" value="Unassembled WGS sequence"/>
</dbReference>
<dbReference type="EMBL" id="AYCK01004570">
    <property type="status" value="NOT_ANNOTATED_CDS"/>
    <property type="molecule type" value="Genomic_DNA"/>
</dbReference>
<dbReference type="AlphaFoldDB" id="A0A087YR59"/>
<evidence type="ECO:0008006" key="4">
    <source>
        <dbReference type="Google" id="ProtNLM"/>
    </source>
</evidence>
<dbReference type="Ensembl" id="ENSPFOT00000020536.1">
    <property type="protein sequence ID" value="ENSPFOP00000020512.1"/>
    <property type="gene ID" value="ENSPFOG00000020386.1"/>
</dbReference>
<reference evidence="2" key="3">
    <citation type="submission" date="2025-09" db="UniProtKB">
        <authorList>
            <consortium name="Ensembl"/>
        </authorList>
    </citation>
    <scope>IDENTIFICATION</scope>
</reference>
<proteinExistence type="predicted"/>